<keyword evidence="2" id="KW-1185">Reference proteome</keyword>
<sequence length="656" mass="73561">MRAHHKARQLTALFSSISCAIRYLLRRLDSSYNNSRIGALSRSVSSRHVPTTNRFRDVALPIADTPRGLHIALDGGEPVAIMPSFVLRSQITQIDLEAQNPSTGLYEVDPQVATEFRQGLDWDSRAPSFTTSSTSASSEYLHAQVTQCPEGDKTAGSLSQPTLVGTNAGGYPQVNTPASAVQPKLECQSLSLDSDRIKPCPPELYQRYERKIVVSTDGNDLLITPGTRSFTGFSNPKEWTSHINPEGALYFFHEEKRVFTDALLSEPKILDQVHQDMNTIFDFMDLHGIERHPEVDLVLDMIPSTGSDQVDCFYYLADHRTRSIFFLDDFYAKGIQAWGAVVGVATLSHLRPEMEAQYWHHVSLFPRSFFVNHDVIDELRDVLVHAIADVLTSPTSTAPYGLRELQDMLSLANNMRSNTSAQYGASAWTIGRLMCTFTHQRFFNFYGDPAARLDTSQSVYGYSRGRRTWLIKCISPLLFYAPDVHLRSLEGIWMDGYHTKRAWMELTKKLPDEWRELTLFATVLLNANVAFLAIQSVDTHADLSFRSPAQITSYLSIITSIGSIVLGLLLTRTMTHSSARKIDHPILGLETCAILYSLPYALLMWAMTTFLLAFALLWSMETHLTTQIPVGITGLAVALLVILCIWVNWENAPKLE</sequence>
<organism evidence="1 2">
    <name type="scientific">Pluteus cervinus</name>
    <dbReference type="NCBI Taxonomy" id="181527"/>
    <lineage>
        <taxon>Eukaryota</taxon>
        <taxon>Fungi</taxon>
        <taxon>Dikarya</taxon>
        <taxon>Basidiomycota</taxon>
        <taxon>Agaricomycotina</taxon>
        <taxon>Agaricomycetes</taxon>
        <taxon>Agaricomycetidae</taxon>
        <taxon>Agaricales</taxon>
        <taxon>Pluteineae</taxon>
        <taxon>Pluteaceae</taxon>
        <taxon>Pluteus</taxon>
    </lineage>
</organism>
<accession>A0ACD3ANG8</accession>
<reference evidence="1 2" key="1">
    <citation type="journal article" date="2019" name="Nat. Ecol. Evol.">
        <title>Megaphylogeny resolves global patterns of mushroom evolution.</title>
        <authorList>
            <person name="Varga T."/>
            <person name="Krizsan K."/>
            <person name="Foldi C."/>
            <person name="Dima B."/>
            <person name="Sanchez-Garcia M."/>
            <person name="Sanchez-Ramirez S."/>
            <person name="Szollosi G.J."/>
            <person name="Szarkandi J.G."/>
            <person name="Papp V."/>
            <person name="Albert L."/>
            <person name="Andreopoulos W."/>
            <person name="Angelini C."/>
            <person name="Antonin V."/>
            <person name="Barry K.W."/>
            <person name="Bougher N.L."/>
            <person name="Buchanan P."/>
            <person name="Buyck B."/>
            <person name="Bense V."/>
            <person name="Catcheside P."/>
            <person name="Chovatia M."/>
            <person name="Cooper J."/>
            <person name="Damon W."/>
            <person name="Desjardin D."/>
            <person name="Finy P."/>
            <person name="Geml J."/>
            <person name="Haridas S."/>
            <person name="Hughes K."/>
            <person name="Justo A."/>
            <person name="Karasinski D."/>
            <person name="Kautmanova I."/>
            <person name="Kiss B."/>
            <person name="Kocsube S."/>
            <person name="Kotiranta H."/>
            <person name="LaButti K.M."/>
            <person name="Lechner B.E."/>
            <person name="Liimatainen K."/>
            <person name="Lipzen A."/>
            <person name="Lukacs Z."/>
            <person name="Mihaltcheva S."/>
            <person name="Morgado L.N."/>
            <person name="Niskanen T."/>
            <person name="Noordeloos M.E."/>
            <person name="Ohm R.A."/>
            <person name="Ortiz-Santana B."/>
            <person name="Ovrebo C."/>
            <person name="Racz N."/>
            <person name="Riley R."/>
            <person name="Savchenko A."/>
            <person name="Shiryaev A."/>
            <person name="Soop K."/>
            <person name="Spirin V."/>
            <person name="Szebenyi C."/>
            <person name="Tomsovsky M."/>
            <person name="Tulloss R.E."/>
            <person name="Uehling J."/>
            <person name="Grigoriev I.V."/>
            <person name="Vagvolgyi C."/>
            <person name="Papp T."/>
            <person name="Martin F.M."/>
            <person name="Miettinen O."/>
            <person name="Hibbett D.S."/>
            <person name="Nagy L.G."/>
        </authorList>
    </citation>
    <scope>NUCLEOTIDE SEQUENCE [LARGE SCALE GENOMIC DNA]</scope>
    <source>
        <strain evidence="1 2">NL-1719</strain>
    </source>
</reference>
<gene>
    <name evidence="1" type="ORF">BDN72DRAFT_822647</name>
</gene>
<name>A0ACD3ANG8_9AGAR</name>
<dbReference type="Proteomes" id="UP000308600">
    <property type="component" value="Unassembled WGS sequence"/>
</dbReference>
<protein>
    <submittedName>
        <fullName evidence="1">Uncharacterized protein</fullName>
    </submittedName>
</protein>
<evidence type="ECO:0000313" key="1">
    <source>
        <dbReference type="EMBL" id="TFK67230.1"/>
    </source>
</evidence>
<proteinExistence type="predicted"/>
<evidence type="ECO:0000313" key="2">
    <source>
        <dbReference type="Proteomes" id="UP000308600"/>
    </source>
</evidence>
<dbReference type="EMBL" id="ML208381">
    <property type="protein sequence ID" value="TFK67230.1"/>
    <property type="molecule type" value="Genomic_DNA"/>
</dbReference>